<reference evidence="2 3" key="1">
    <citation type="submission" date="2018-09" db="EMBL/GenBank/DDBJ databases">
        <title>Nesterenkonia natronophila sp. nov., an alkaliphilic actinobacteriume isolated from a soda lake, and emended description of the genus Nesterenkonia.</title>
        <authorList>
            <person name="Menes R.J."/>
            <person name="Iriarte A."/>
        </authorList>
    </citation>
    <scope>NUCLEOTIDE SEQUENCE [LARGE SCALE GENOMIC DNA]</scope>
    <source>
        <strain evidence="2 3">M8</strain>
    </source>
</reference>
<sequence>MCRFLGRERGSGTIVALGLIAALMTLLALVVILGAASAAKTQAGRASDLAALAAADTARGLNSGDPCTVAEQVAQRNGSMLAECTVGGEFPTEVTVTVAREVESALLPDALPLGPLTATVSSRAGPPEASL</sequence>
<evidence type="ECO:0000259" key="1">
    <source>
        <dbReference type="Pfam" id="PF13400"/>
    </source>
</evidence>
<proteinExistence type="predicted"/>
<keyword evidence="3" id="KW-1185">Reference proteome</keyword>
<dbReference type="InterPro" id="IPR028087">
    <property type="entry name" value="Tad_N"/>
</dbReference>
<protein>
    <recommendedName>
        <fullName evidence="1">Putative Flp pilus-assembly TadG-like N-terminal domain-containing protein</fullName>
    </recommendedName>
</protein>
<dbReference type="OrthoDB" id="4966012at2"/>
<dbReference type="Proteomes" id="UP000266615">
    <property type="component" value="Unassembled WGS sequence"/>
</dbReference>
<dbReference type="Pfam" id="PF13400">
    <property type="entry name" value="Tad"/>
    <property type="match status" value="1"/>
</dbReference>
<evidence type="ECO:0000313" key="2">
    <source>
        <dbReference type="EMBL" id="RJN33193.1"/>
    </source>
</evidence>
<evidence type="ECO:0000313" key="3">
    <source>
        <dbReference type="Proteomes" id="UP000266615"/>
    </source>
</evidence>
<name>A0A3A4F508_9MICC</name>
<feature type="domain" description="Putative Flp pilus-assembly TadG-like N-terminal" evidence="1">
    <location>
        <begin position="10"/>
        <end position="56"/>
    </location>
</feature>
<organism evidence="2 3">
    <name type="scientific">Nesterenkonia natronophila</name>
    <dbReference type="NCBI Taxonomy" id="2174932"/>
    <lineage>
        <taxon>Bacteria</taxon>
        <taxon>Bacillati</taxon>
        <taxon>Actinomycetota</taxon>
        <taxon>Actinomycetes</taxon>
        <taxon>Micrococcales</taxon>
        <taxon>Micrococcaceae</taxon>
        <taxon>Nesterenkonia</taxon>
    </lineage>
</organism>
<gene>
    <name evidence="2" type="ORF">D3250_01720</name>
</gene>
<dbReference type="AlphaFoldDB" id="A0A3A4F508"/>
<dbReference type="InterPro" id="IPR021202">
    <property type="entry name" value="Rv3654c-like"/>
</dbReference>
<accession>A0A3A4F508</accession>
<dbReference type="EMBL" id="QYZP01000001">
    <property type="protein sequence ID" value="RJN33193.1"/>
    <property type="molecule type" value="Genomic_DNA"/>
</dbReference>
<dbReference type="NCBIfam" id="TIGR03816">
    <property type="entry name" value="tadE_like_DECH"/>
    <property type="match status" value="1"/>
</dbReference>
<comment type="caution">
    <text evidence="2">The sequence shown here is derived from an EMBL/GenBank/DDBJ whole genome shotgun (WGS) entry which is preliminary data.</text>
</comment>